<reference evidence="6 7" key="1">
    <citation type="submission" date="2016-10" db="EMBL/GenBank/DDBJ databases">
        <authorList>
            <person name="de Groot N.N."/>
        </authorList>
    </citation>
    <scope>NUCLEOTIDE SEQUENCE [LARGE SCALE GENOMIC DNA]</scope>
    <source>
        <strain evidence="6 7">CGMCC 4.6533</strain>
    </source>
</reference>
<proteinExistence type="inferred from homology"/>
<dbReference type="EMBL" id="FNDJ01000002">
    <property type="protein sequence ID" value="SDH46821.1"/>
    <property type="molecule type" value="Genomic_DNA"/>
</dbReference>
<dbReference type="Pfam" id="PF01266">
    <property type="entry name" value="DAO"/>
    <property type="match status" value="1"/>
</dbReference>
<dbReference type="GO" id="GO:0005737">
    <property type="term" value="C:cytoplasm"/>
    <property type="evidence" value="ECO:0007669"/>
    <property type="project" value="TreeGrafter"/>
</dbReference>
<dbReference type="Gene3D" id="3.30.9.10">
    <property type="entry name" value="D-Amino Acid Oxidase, subunit A, domain 2"/>
    <property type="match status" value="1"/>
</dbReference>
<gene>
    <name evidence="6" type="ORF">SAMN05421869_102343</name>
</gene>
<keyword evidence="7" id="KW-1185">Reference proteome</keyword>
<evidence type="ECO:0000256" key="4">
    <source>
        <dbReference type="ARBA" id="ARBA00023002"/>
    </source>
</evidence>
<dbReference type="InterPro" id="IPR036188">
    <property type="entry name" value="FAD/NAD-bd_sf"/>
</dbReference>
<comment type="similarity">
    <text evidence="2">Belongs to the DadA oxidoreductase family.</text>
</comment>
<organism evidence="6 7">
    <name type="scientific">Nonomuraea jiangxiensis</name>
    <dbReference type="NCBI Taxonomy" id="633440"/>
    <lineage>
        <taxon>Bacteria</taxon>
        <taxon>Bacillati</taxon>
        <taxon>Actinomycetota</taxon>
        <taxon>Actinomycetes</taxon>
        <taxon>Streptosporangiales</taxon>
        <taxon>Streptosporangiaceae</taxon>
        <taxon>Nonomuraea</taxon>
    </lineage>
</organism>
<keyword evidence="4" id="KW-0560">Oxidoreductase</keyword>
<evidence type="ECO:0000256" key="3">
    <source>
        <dbReference type="ARBA" id="ARBA00022630"/>
    </source>
</evidence>
<comment type="cofactor">
    <cofactor evidence="1">
        <name>FAD</name>
        <dbReference type="ChEBI" id="CHEBI:57692"/>
    </cofactor>
</comment>
<dbReference type="SUPFAM" id="SSF51905">
    <property type="entry name" value="FAD/NAD(P)-binding domain"/>
    <property type="match status" value="1"/>
</dbReference>
<name>A0A1G8CMQ3_9ACTN</name>
<dbReference type="Proteomes" id="UP000199202">
    <property type="component" value="Unassembled WGS sequence"/>
</dbReference>
<dbReference type="Gene3D" id="3.50.50.60">
    <property type="entry name" value="FAD/NAD(P)-binding domain"/>
    <property type="match status" value="1"/>
</dbReference>
<sequence length="174" mass="18034">MAWFGLVFSQVVFDPGGKDIVSQHHVIVIGGGIAGASAAFALARRGAAVTVVDSALKGQATAASAGIISPWASTAEGPAYELYAAGAAYYPRVIELLAQAGVERTDYRRTGALLVSADPDRLTEAQARVEARARTAGGIVGDIQRVDNAEVRALVPVLAPDLEGVYRSAGRSRT</sequence>
<accession>A0A1G8CMQ3</accession>
<protein>
    <submittedName>
        <fullName evidence="6">D-amino-acid dehydrogenase</fullName>
    </submittedName>
</protein>
<keyword evidence="3" id="KW-0285">Flavoprotein</keyword>
<dbReference type="InterPro" id="IPR006076">
    <property type="entry name" value="FAD-dep_OxRdtase"/>
</dbReference>
<evidence type="ECO:0000256" key="1">
    <source>
        <dbReference type="ARBA" id="ARBA00001974"/>
    </source>
</evidence>
<dbReference type="GO" id="GO:0016491">
    <property type="term" value="F:oxidoreductase activity"/>
    <property type="evidence" value="ECO:0007669"/>
    <property type="project" value="UniProtKB-KW"/>
</dbReference>
<evidence type="ECO:0000313" key="6">
    <source>
        <dbReference type="EMBL" id="SDH46821.1"/>
    </source>
</evidence>
<dbReference type="PANTHER" id="PTHR13847">
    <property type="entry name" value="SARCOSINE DEHYDROGENASE-RELATED"/>
    <property type="match status" value="1"/>
</dbReference>
<dbReference type="AlphaFoldDB" id="A0A1G8CMQ3"/>
<evidence type="ECO:0000259" key="5">
    <source>
        <dbReference type="Pfam" id="PF01266"/>
    </source>
</evidence>
<evidence type="ECO:0000256" key="2">
    <source>
        <dbReference type="ARBA" id="ARBA00009410"/>
    </source>
</evidence>
<dbReference type="PANTHER" id="PTHR13847:SF286">
    <property type="entry name" value="D-AMINO ACID DEHYDROGENASE"/>
    <property type="match status" value="1"/>
</dbReference>
<evidence type="ECO:0000313" key="7">
    <source>
        <dbReference type="Proteomes" id="UP000199202"/>
    </source>
</evidence>
<dbReference type="STRING" id="633440.SAMN05421869_102343"/>
<feature type="domain" description="FAD dependent oxidoreductase" evidence="5">
    <location>
        <begin position="25"/>
        <end position="166"/>
    </location>
</feature>